<protein>
    <recommendedName>
        <fullName evidence="2">Transglutaminase-like domain-containing protein</fullName>
    </recommendedName>
</protein>
<evidence type="ECO:0000313" key="3">
    <source>
        <dbReference type="EMBL" id="MBB5203998.1"/>
    </source>
</evidence>
<evidence type="ECO:0000313" key="4">
    <source>
        <dbReference type="Proteomes" id="UP000554837"/>
    </source>
</evidence>
<gene>
    <name evidence="3" type="ORF">HNQ51_001291</name>
</gene>
<evidence type="ECO:0000256" key="1">
    <source>
        <dbReference type="SAM" id="Phobius"/>
    </source>
</evidence>
<name>A0A840S3I2_9BURK</name>
<dbReference type="Gene3D" id="3.10.620.30">
    <property type="match status" value="1"/>
</dbReference>
<keyword evidence="4" id="KW-1185">Reference proteome</keyword>
<dbReference type="Proteomes" id="UP000554837">
    <property type="component" value="Unassembled WGS sequence"/>
</dbReference>
<dbReference type="RefSeq" id="WP_138856996.1">
    <property type="nucleotide sequence ID" value="NZ_CP040709.1"/>
</dbReference>
<dbReference type="OrthoDB" id="9151270at2"/>
<accession>A0A840S3I2</accession>
<proteinExistence type="predicted"/>
<keyword evidence="1" id="KW-0812">Transmembrane</keyword>
<sequence>MKSWISSTRAIALVLAALLALLVWVALQARPSTEAVRLRNALLFQVGTPADFDWRPEQRPASFATDTAVPDQPFADPVRGLALATQPDDWSRALQIANHLIRHARQGGAARSDLAGTYQQILAGSGYCADYTTTFIAMAGSAGMFAREWAFSFDGFGGHGHALIEIWDRQRQAWFMLDVFNNWVPLDASSNTPMSVAEFRHRLVQAPGSVRIERIGPGRFGFRNEAALWDYYRAGADQWYLWWGNAVYAYDASPATRWLGSLSRAAEQLGAVAVGVHPKVMAVPSATNAPLRERMLDLKQKLYAAFGLGSVLSLVLFSQLFIRWRRR</sequence>
<dbReference type="InterPro" id="IPR002931">
    <property type="entry name" value="Transglutaminase-like"/>
</dbReference>
<feature type="transmembrane region" description="Helical" evidence="1">
    <location>
        <begin position="302"/>
        <end position="322"/>
    </location>
</feature>
<keyword evidence="1" id="KW-0472">Membrane</keyword>
<dbReference type="Pfam" id="PF01841">
    <property type="entry name" value="Transglut_core"/>
    <property type="match status" value="1"/>
</dbReference>
<reference evidence="3 4" key="1">
    <citation type="submission" date="2020-08" db="EMBL/GenBank/DDBJ databases">
        <title>Genomic Encyclopedia of Type Strains, Phase IV (KMG-IV): sequencing the most valuable type-strain genomes for metagenomic binning, comparative biology and taxonomic classification.</title>
        <authorList>
            <person name="Goeker M."/>
        </authorList>
    </citation>
    <scope>NUCLEOTIDE SEQUENCE [LARGE SCALE GENOMIC DNA]</scope>
    <source>
        <strain evidence="3 4">DSM 23958</strain>
    </source>
</reference>
<feature type="domain" description="Transglutaminase-like" evidence="2">
    <location>
        <begin position="86"/>
        <end position="178"/>
    </location>
</feature>
<comment type="caution">
    <text evidence="3">The sequence shown here is derived from an EMBL/GenBank/DDBJ whole genome shotgun (WGS) entry which is preliminary data.</text>
</comment>
<evidence type="ECO:0000259" key="2">
    <source>
        <dbReference type="Pfam" id="PF01841"/>
    </source>
</evidence>
<dbReference type="AlphaFoldDB" id="A0A840S3I2"/>
<dbReference type="SUPFAM" id="SSF54001">
    <property type="entry name" value="Cysteine proteinases"/>
    <property type="match status" value="1"/>
</dbReference>
<dbReference type="InterPro" id="IPR038765">
    <property type="entry name" value="Papain-like_cys_pep_sf"/>
</dbReference>
<organism evidence="3 4">
    <name type="scientific">Inhella inkyongensis</name>
    <dbReference type="NCBI Taxonomy" id="392593"/>
    <lineage>
        <taxon>Bacteria</taxon>
        <taxon>Pseudomonadati</taxon>
        <taxon>Pseudomonadota</taxon>
        <taxon>Betaproteobacteria</taxon>
        <taxon>Burkholderiales</taxon>
        <taxon>Sphaerotilaceae</taxon>
        <taxon>Inhella</taxon>
    </lineage>
</organism>
<dbReference type="EMBL" id="JACHHO010000001">
    <property type="protein sequence ID" value="MBB5203998.1"/>
    <property type="molecule type" value="Genomic_DNA"/>
</dbReference>
<keyword evidence="1" id="KW-1133">Transmembrane helix</keyword>